<feature type="domain" description="Amino acid transporter transmembrane" evidence="7">
    <location>
        <begin position="16"/>
        <end position="374"/>
    </location>
</feature>
<feature type="transmembrane region" description="Helical" evidence="6">
    <location>
        <begin position="318"/>
        <end position="341"/>
    </location>
</feature>
<dbReference type="AlphaFoldDB" id="A0A0R0LY86"/>
<feature type="transmembrane region" description="Helical" evidence="6">
    <location>
        <begin position="12"/>
        <end position="34"/>
    </location>
</feature>
<dbReference type="PANTHER" id="PTHR22950">
    <property type="entry name" value="AMINO ACID TRANSPORTER"/>
    <property type="match status" value="1"/>
</dbReference>
<evidence type="ECO:0000256" key="6">
    <source>
        <dbReference type="SAM" id="Phobius"/>
    </source>
</evidence>
<keyword evidence="9" id="KW-1185">Reference proteome</keyword>
<comment type="similarity">
    <text evidence="2">Belongs to the amino acid/polyamine transporter 2 family.</text>
</comment>
<feature type="transmembrane region" description="Helical" evidence="6">
    <location>
        <begin position="353"/>
        <end position="378"/>
    </location>
</feature>
<evidence type="ECO:0000256" key="1">
    <source>
        <dbReference type="ARBA" id="ARBA00004141"/>
    </source>
</evidence>
<evidence type="ECO:0000256" key="4">
    <source>
        <dbReference type="ARBA" id="ARBA00022989"/>
    </source>
</evidence>
<evidence type="ECO:0000256" key="3">
    <source>
        <dbReference type="ARBA" id="ARBA00022692"/>
    </source>
</evidence>
<keyword evidence="4 6" id="KW-1133">Transmembrane helix</keyword>
<comment type="subcellular location">
    <subcellularLocation>
        <location evidence="1">Membrane</location>
        <topology evidence="1">Multi-pass membrane protein</topology>
    </subcellularLocation>
</comment>
<dbReference type="OrthoDB" id="438545at2759"/>
<dbReference type="GO" id="GO:0015179">
    <property type="term" value="F:L-amino acid transmembrane transporter activity"/>
    <property type="evidence" value="ECO:0007669"/>
    <property type="project" value="TreeGrafter"/>
</dbReference>
<evidence type="ECO:0000256" key="2">
    <source>
        <dbReference type="ARBA" id="ARBA00008066"/>
    </source>
</evidence>
<dbReference type="EMBL" id="LGUB01000984">
    <property type="protein sequence ID" value="KRH92366.1"/>
    <property type="molecule type" value="Genomic_DNA"/>
</dbReference>
<feature type="transmembrane region" description="Helical" evidence="6">
    <location>
        <begin position="116"/>
        <end position="134"/>
    </location>
</feature>
<evidence type="ECO:0000259" key="7">
    <source>
        <dbReference type="Pfam" id="PF01490"/>
    </source>
</evidence>
<dbReference type="GO" id="GO:0016020">
    <property type="term" value="C:membrane"/>
    <property type="evidence" value="ECO:0007669"/>
    <property type="project" value="UniProtKB-SubCell"/>
</dbReference>
<feature type="transmembrane region" description="Helical" evidence="6">
    <location>
        <begin position="84"/>
        <end position="104"/>
    </location>
</feature>
<dbReference type="Proteomes" id="UP000051530">
    <property type="component" value="Unassembled WGS sequence"/>
</dbReference>
<feature type="transmembrane region" description="Helical" evidence="6">
    <location>
        <begin position="40"/>
        <end position="64"/>
    </location>
</feature>
<dbReference type="InterPro" id="IPR013057">
    <property type="entry name" value="AA_transpt_TM"/>
</dbReference>
<evidence type="ECO:0000256" key="5">
    <source>
        <dbReference type="ARBA" id="ARBA00023136"/>
    </source>
</evidence>
<feature type="transmembrane region" description="Helical" evidence="6">
    <location>
        <begin position="222"/>
        <end position="245"/>
    </location>
</feature>
<dbReference type="VEuPathDB" id="MicrosporidiaDB:M153_69980002"/>
<gene>
    <name evidence="8" type="ORF">M153_69980002</name>
</gene>
<evidence type="ECO:0000313" key="9">
    <source>
        <dbReference type="Proteomes" id="UP000051530"/>
    </source>
</evidence>
<feature type="transmembrane region" description="Helical" evidence="6">
    <location>
        <begin position="146"/>
        <end position="167"/>
    </location>
</feature>
<feature type="transmembrane region" description="Helical" evidence="6">
    <location>
        <begin position="293"/>
        <end position="311"/>
    </location>
</feature>
<keyword evidence="5 6" id="KW-0472">Membrane</keyword>
<feature type="transmembrane region" description="Helical" evidence="6">
    <location>
        <begin position="266"/>
        <end position="287"/>
    </location>
</feature>
<accession>A0A0R0LY86</accession>
<reference evidence="8 9" key="1">
    <citation type="submission" date="2015-07" db="EMBL/GenBank/DDBJ databases">
        <title>The genome of Pseudoloma neurophilia, a relevant intracellular parasite of the zebrafish.</title>
        <authorList>
            <person name="Ndikumana S."/>
            <person name="Pelin A."/>
            <person name="Sanders J."/>
            <person name="Corradi N."/>
        </authorList>
    </citation>
    <scope>NUCLEOTIDE SEQUENCE [LARGE SCALE GENOMIC DNA]</scope>
    <source>
        <strain evidence="8 9">MK1</strain>
    </source>
</reference>
<name>A0A0R0LY86_9MICR</name>
<protein>
    <submittedName>
        <fullName evidence="8">Amino Acid/Auxin Permease (AAAP) Family</fullName>
    </submittedName>
</protein>
<organism evidence="8 9">
    <name type="scientific">Pseudoloma neurophilia</name>
    <dbReference type="NCBI Taxonomy" id="146866"/>
    <lineage>
        <taxon>Eukaryota</taxon>
        <taxon>Fungi</taxon>
        <taxon>Fungi incertae sedis</taxon>
        <taxon>Microsporidia</taxon>
        <taxon>Pseudoloma</taxon>
    </lineage>
</organism>
<comment type="caution">
    <text evidence="8">The sequence shown here is derived from an EMBL/GenBank/DDBJ whole genome shotgun (WGS) entry which is preliminary data.</text>
</comment>
<feature type="non-terminal residue" evidence="8">
    <location>
        <position position="1"/>
    </location>
</feature>
<keyword evidence="3 6" id="KW-0812">Transmembrane</keyword>
<proteinExistence type="inferred from homology"/>
<dbReference type="Pfam" id="PF01490">
    <property type="entry name" value="Aa_trans"/>
    <property type="match status" value="1"/>
</dbReference>
<evidence type="ECO:0000313" key="8">
    <source>
        <dbReference type="EMBL" id="KRH92366.1"/>
    </source>
</evidence>
<sequence length="384" mass="44136">NKKTLKYIMSPFFVGYTNLIKTIVGTGVIIYPILISSNGLIMTIIMTVLSCFFSSLGLIFYAMLNHKKNKTLSTIPDNKIIQKIVNFVIVFKCISVGISYIVIINGIIDNIFKKEYRIFALLILLIITLPISTIRKYSKLRFTSFLGIFATFSMVLLSLIRLLIIWLKDDLKSQIFLNKKTPLKFSEMLKDLGSYVFAFTCHQSIFTYQNESFIPLKIVNKVIISCMISAMIVYLLFGCLNGFLFKIGNDFFKSLPNDKITMMMQFLFLITVIFAIPLQLNAATFYLKLEKIIYRYILVLIVYFIALFLIFNEISIKVLLSSIGGTASCFICFLISGCYFLLYGDKKYKNLRYLAYCNLIFGSIVLIITIYNSIFTIIEHFKLK</sequence>